<proteinExistence type="predicted"/>
<protein>
    <submittedName>
        <fullName evidence="2">Uncharacterized protein</fullName>
    </submittedName>
</protein>
<accession>A0A6C0EAI4</accession>
<name>A0A6C0EAI4_9ZZZZ</name>
<sequence>MYNINKLRYFNNYIFNFLFKYVSFDIYLKIKMMKFPLGIFFNFLFFDQFLLNKIIINI</sequence>
<dbReference type="AlphaFoldDB" id="A0A6C0EAI4"/>
<keyword evidence="1" id="KW-0472">Membrane</keyword>
<organism evidence="2">
    <name type="scientific">viral metagenome</name>
    <dbReference type="NCBI Taxonomy" id="1070528"/>
    <lineage>
        <taxon>unclassified sequences</taxon>
        <taxon>metagenomes</taxon>
        <taxon>organismal metagenomes</taxon>
    </lineage>
</organism>
<dbReference type="EMBL" id="MN739781">
    <property type="protein sequence ID" value="QHT26197.1"/>
    <property type="molecule type" value="Genomic_DNA"/>
</dbReference>
<keyword evidence="1" id="KW-1133">Transmembrane helix</keyword>
<feature type="transmembrane region" description="Helical" evidence="1">
    <location>
        <begin position="12"/>
        <end position="28"/>
    </location>
</feature>
<keyword evidence="1" id="KW-0812">Transmembrane</keyword>
<evidence type="ECO:0000313" key="2">
    <source>
        <dbReference type="EMBL" id="QHT26197.1"/>
    </source>
</evidence>
<evidence type="ECO:0000256" key="1">
    <source>
        <dbReference type="SAM" id="Phobius"/>
    </source>
</evidence>
<reference evidence="2" key="1">
    <citation type="journal article" date="2020" name="Nature">
        <title>Giant virus diversity and host interactions through global metagenomics.</title>
        <authorList>
            <person name="Schulz F."/>
            <person name="Roux S."/>
            <person name="Paez-Espino D."/>
            <person name="Jungbluth S."/>
            <person name="Walsh D.A."/>
            <person name="Denef V.J."/>
            <person name="McMahon K.D."/>
            <person name="Konstantinidis K.T."/>
            <person name="Eloe-Fadrosh E.A."/>
            <person name="Kyrpides N.C."/>
            <person name="Woyke T."/>
        </authorList>
    </citation>
    <scope>NUCLEOTIDE SEQUENCE</scope>
    <source>
        <strain evidence="2">GVMAG-M-3300023179-27</strain>
    </source>
</reference>